<accession>A0A543E4D0</accession>
<dbReference type="AlphaFoldDB" id="A0A543E4D0"/>
<evidence type="ECO:0000313" key="2">
    <source>
        <dbReference type="Proteomes" id="UP000315677"/>
    </source>
</evidence>
<comment type="caution">
    <text evidence="1">The sequence shown here is derived from an EMBL/GenBank/DDBJ whole genome shotgun (WGS) entry which is preliminary data.</text>
</comment>
<name>A0A543E4D0_9PSEU</name>
<dbReference type="Pfam" id="PF21863">
    <property type="entry name" value="HTH_67"/>
    <property type="match status" value="1"/>
</dbReference>
<protein>
    <recommendedName>
        <fullName evidence="3">SalK</fullName>
    </recommendedName>
</protein>
<sequence>MDERGLVERELWRVLEAVHAVVYFTAGSKEAYGELGLRGFWTGYFASRSAALGTPGPRLVTALFHGFAPRMVEKALPGAWAVADPARVLDARARLACAALAAHVTDASALAGAADRLAGVLAGLDVAGRPLAAAHLDVPAPADPLGRVWHAATVLREHRGDGHVAALVAAQVDGVEAHRLHRAALVERQREFRGWTDQEWADAADRLRARGLLDAAGEPTERGRDLRAGIERSTDLSAATALRALDDAALRGLLDALGPLARSVADGGAVPYPNAMGVARPGG</sequence>
<keyword evidence="2" id="KW-1185">Reference proteome</keyword>
<evidence type="ECO:0000313" key="1">
    <source>
        <dbReference type="EMBL" id="TQM16403.1"/>
    </source>
</evidence>
<dbReference type="NCBIfam" id="NF047719">
    <property type="entry name" value="SCO6745_fam_HTH"/>
    <property type="match status" value="1"/>
</dbReference>
<gene>
    <name evidence="1" type="ORF">FB558_3216</name>
</gene>
<evidence type="ECO:0008006" key="3">
    <source>
        <dbReference type="Google" id="ProtNLM"/>
    </source>
</evidence>
<proteinExistence type="predicted"/>
<dbReference type="OrthoDB" id="157052at2"/>
<dbReference type="InterPro" id="IPR054058">
    <property type="entry name" value="HTH_67"/>
</dbReference>
<dbReference type="EMBL" id="VFPA01000001">
    <property type="protein sequence ID" value="TQM16403.1"/>
    <property type="molecule type" value="Genomic_DNA"/>
</dbReference>
<organism evidence="1 2">
    <name type="scientific">Pseudonocardia kunmingensis</name>
    <dbReference type="NCBI Taxonomy" id="630975"/>
    <lineage>
        <taxon>Bacteria</taxon>
        <taxon>Bacillati</taxon>
        <taxon>Actinomycetota</taxon>
        <taxon>Actinomycetes</taxon>
        <taxon>Pseudonocardiales</taxon>
        <taxon>Pseudonocardiaceae</taxon>
        <taxon>Pseudonocardia</taxon>
    </lineage>
</organism>
<dbReference type="Proteomes" id="UP000315677">
    <property type="component" value="Unassembled WGS sequence"/>
</dbReference>
<dbReference type="RefSeq" id="WP_142053431.1">
    <property type="nucleotide sequence ID" value="NZ_VFPA01000001.1"/>
</dbReference>
<reference evidence="1 2" key="1">
    <citation type="submission" date="2019-06" db="EMBL/GenBank/DDBJ databases">
        <title>Sequencing the genomes of 1000 actinobacteria strains.</title>
        <authorList>
            <person name="Klenk H.-P."/>
        </authorList>
    </citation>
    <scope>NUCLEOTIDE SEQUENCE [LARGE SCALE GENOMIC DNA]</scope>
    <source>
        <strain evidence="1 2">DSM 45301</strain>
    </source>
</reference>